<keyword evidence="1" id="KW-0808">Transferase</keyword>
<reference evidence="2 3" key="2">
    <citation type="journal article" date="2017" name="Front. Plant Sci.">
        <title>Gene Classification and Mining of Molecular Markers Useful in Red Clover (Trifolium pratense) Breeding.</title>
        <authorList>
            <person name="Istvanek J."/>
            <person name="Dluhosova J."/>
            <person name="Dluhos P."/>
            <person name="Patkova L."/>
            <person name="Nedelnik J."/>
            <person name="Repkova J."/>
        </authorList>
    </citation>
    <scope>NUCLEOTIDE SEQUENCE [LARGE SCALE GENOMIC DNA]</scope>
    <source>
        <strain evidence="3">cv. Tatra</strain>
        <tissue evidence="2">Young leaves</tissue>
    </source>
</reference>
<dbReference type="PANTHER" id="PTHR45670:SF3">
    <property type="entry name" value="HECT-TYPE E3 UBIQUITIN TRANSFERASE"/>
    <property type="match status" value="1"/>
</dbReference>
<proteinExistence type="predicted"/>
<organism evidence="2 3">
    <name type="scientific">Trifolium pratense</name>
    <name type="common">Red clover</name>
    <dbReference type="NCBI Taxonomy" id="57577"/>
    <lineage>
        <taxon>Eukaryota</taxon>
        <taxon>Viridiplantae</taxon>
        <taxon>Streptophyta</taxon>
        <taxon>Embryophyta</taxon>
        <taxon>Tracheophyta</taxon>
        <taxon>Spermatophyta</taxon>
        <taxon>Magnoliopsida</taxon>
        <taxon>eudicotyledons</taxon>
        <taxon>Gunneridae</taxon>
        <taxon>Pentapetalae</taxon>
        <taxon>rosids</taxon>
        <taxon>fabids</taxon>
        <taxon>Fabales</taxon>
        <taxon>Fabaceae</taxon>
        <taxon>Papilionoideae</taxon>
        <taxon>50 kb inversion clade</taxon>
        <taxon>NPAAA clade</taxon>
        <taxon>Hologalegina</taxon>
        <taxon>IRL clade</taxon>
        <taxon>Trifolieae</taxon>
        <taxon>Trifolium</taxon>
    </lineage>
</organism>
<dbReference type="STRING" id="57577.A0A2K3KZ96"/>
<sequence length="384" mass="44771">MLNEVLFRAEIQGIVFPRHCLLWNFGESSHFVLMVKLMASSSDSFRSLNEKFNDLMSSYGCKDGVLTILEEMLEMLNREDDIINVESIIDIPLLLTNLHAALNNFEQFRVIYAPDELDFEPDSETALPHFCFIPAEGETSLQRYTKEGETHQHDPFDTFGDIQKYIWPEINAIQESDEDGAAQKLVFYIGGKEQDFNFSLYQAFLCHFWRDDNDFDIYKELWSSDSPHIITYRRITTDSEKFVESFADMENQSRIILQFVRKIHDLGIGCPIAFVNNGLDEKLEEQMEDYIGGELPTYLPPWWIYLMLSYPFLFSYQTRCKFFKLAAYWDRNFSGSMAEENWLQEDVILNVSRNNILDHAKGLMDQHASNAIKLSVKFFDEPGI</sequence>
<accession>A0A2K3KZ96</accession>
<dbReference type="GO" id="GO:0000209">
    <property type="term" value="P:protein polyubiquitination"/>
    <property type="evidence" value="ECO:0007669"/>
    <property type="project" value="TreeGrafter"/>
</dbReference>
<evidence type="ECO:0000256" key="1">
    <source>
        <dbReference type="ARBA" id="ARBA00022679"/>
    </source>
</evidence>
<dbReference type="GO" id="GO:0061630">
    <property type="term" value="F:ubiquitin protein ligase activity"/>
    <property type="evidence" value="ECO:0007669"/>
    <property type="project" value="InterPro"/>
</dbReference>
<dbReference type="GO" id="GO:0043161">
    <property type="term" value="P:proteasome-mediated ubiquitin-dependent protein catabolic process"/>
    <property type="evidence" value="ECO:0007669"/>
    <property type="project" value="TreeGrafter"/>
</dbReference>
<dbReference type="PANTHER" id="PTHR45670">
    <property type="entry name" value="E3 UBIQUITIN-PROTEIN LIGASE TRIP12"/>
    <property type="match status" value="1"/>
</dbReference>
<dbReference type="EMBL" id="ASHM01023552">
    <property type="protein sequence ID" value="PNX71616.1"/>
    <property type="molecule type" value="Genomic_DNA"/>
</dbReference>
<reference evidence="2 3" key="1">
    <citation type="journal article" date="2014" name="Am. J. Bot.">
        <title>Genome assembly and annotation for red clover (Trifolium pratense; Fabaceae).</title>
        <authorList>
            <person name="Istvanek J."/>
            <person name="Jaros M."/>
            <person name="Krenek A."/>
            <person name="Repkova J."/>
        </authorList>
    </citation>
    <scope>NUCLEOTIDE SEQUENCE [LARGE SCALE GENOMIC DNA]</scope>
    <source>
        <strain evidence="3">cv. Tatra</strain>
        <tissue evidence="2">Young leaves</tissue>
    </source>
</reference>
<evidence type="ECO:0000313" key="3">
    <source>
        <dbReference type="Proteomes" id="UP000236291"/>
    </source>
</evidence>
<name>A0A2K3KZ96_TRIPR</name>
<comment type="caution">
    <text evidence="2">The sequence shown here is derived from an EMBL/GenBank/DDBJ whole genome shotgun (WGS) entry which is preliminary data.</text>
</comment>
<dbReference type="InterPro" id="IPR045322">
    <property type="entry name" value="HECTD1/TRIP12-like"/>
</dbReference>
<evidence type="ECO:0000313" key="2">
    <source>
        <dbReference type="EMBL" id="PNX71616.1"/>
    </source>
</evidence>
<feature type="non-terminal residue" evidence="2">
    <location>
        <position position="384"/>
    </location>
</feature>
<dbReference type="AlphaFoldDB" id="A0A2K3KZ96"/>
<protein>
    <submittedName>
        <fullName evidence="2">E3 ubiquitin-protein ligase</fullName>
    </submittedName>
</protein>
<dbReference type="Proteomes" id="UP000236291">
    <property type="component" value="Unassembled WGS sequence"/>
</dbReference>
<gene>
    <name evidence="2" type="ORF">L195_g027496</name>
</gene>